<organism evidence="2 3">
    <name type="scientific">Salix viminalis</name>
    <name type="common">Common osier</name>
    <name type="synonym">Basket willow</name>
    <dbReference type="NCBI Taxonomy" id="40686"/>
    <lineage>
        <taxon>Eukaryota</taxon>
        <taxon>Viridiplantae</taxon>
        <taxon>Streptophyta</taxon>
        <taxon>Embryophyta</taxon>
        <taxon>Tracheophyta</taxon>
        <taxon>Spermatophyta</taxon>
        <taxon>Magnoliopsida</taxon>
        <taxon>eudicotyledons</taxon>
        <taxon>Gunneridae</taxon>
        <taxon>Pentapetalae</taxon>
        <taxon>rosids</taxon>
        <taxon>fabids</taxon>
        <taxon>Malpighiales</taxon>
        <taxon>Salicaceae</taxon>
        <taxon>Saliceae</taxon>
        <taxon>Salix</taxon>
    </lineage>
</organism>
<proteinExistence type="predicted"/>
<feature type="region of interest" description="Disordered" evidence="1">
    <location>
        <begin position="232"/>
        <end position="269"/>
    </location>
</feature>
<feature type="compositionally biased region" description="Polar residues" evidence="1">
    <location>
        <begin position="46"/>
        <end position="88"/>
    </location>
</feature>
<feature type="compositionally biased region" description="Acidic residues" evidence="1">
    <location>
        <begin position="16"/>
        <end position="30"/>
    </location>
</feature>
<reference evidence="2" key="1">
    <citation type="submission" date="2022-11" db="EMBL/GenBank/DDBJ databases">
        <authorList>
            <person name="Hyden B.L."/>
            <person name="Feng K."/>
            <person name="Yates T."/>
            <person name="Jawdy S."/>
            <person name="Smart L.B."/>
            <person name="Muchero W."/>
        </authorList>
    </citation>
    <scope>NUCLEOTIDE SEQUENCE</scope>
    <source>
        <tissue evidence="2">Shoot tip</tissue>
    </source>
</reference>
<feature type="compositionally biased region" description="Basic residues" evidence="1">
    <location>
        <begin position="260"/>
        <end position="269"/>
    </location>
</feature>
<feature type="compositionally biased region" description="Basic and acidic residues" evidence="1">
    <location>
        <begin position="244"/>
        <end position="259"/>
    </location>
</feature>
<name>A0A9Q0SMR4_SALVM</name>
<sequence length="329" mass="36220">MDGNTSAEPKRRITEIEEEPLLQQSLEEEDHSCSFPSTVSPKGDSNESTLVILSPTQACQEETNNQDQPSPTSFKNAKCSTLTESDTSFGEKEELGLEGNEVEFDSSIKKKVAYCELVSGSLESGDFDDKIENSGSDCFETGMGLGVDNTKEFVMVKEIGGESSLEAKKQQLLEELQDGSIFKNQTNVDNNVDGFDTGVGISGRLKGSDESVKRSLKTEVIDHTVLIEPASVTKTGNGGCNVAERNEKKSGKHETDEKKAKRPRRRGKIATKGGLETCEGQQKVTQIGEAQNRTIDVGEVRNDCETDRDQKKRKYSREEMEALRFANIR</sequence>
<comment type="caution">
    <text evidence="2">The sequence shown here is derived from an EMBL/GenBank/DDBJ whole genome shotgun (WGS) entry which is preliminary data.</text>
</comment>
<accession>A0A9Q0SMR4</accession>
<evidence type="ECO:0000313" key="2">
    <source>
        <dbReference type="EMBL" id="KAJ6683479.1"/>
    </source>
</evidence>
<protein>
    <submittedName>
        <fullName evidence="2">Uncharacterized protein</fullName>
    </submittedName>
</protein>
<gene>
    <name evidence="2" type="ORF">OIU85_007192</name>
</gene>
<dbReference type="EMBL" id="JAPFFL010000013">
    <property type="protein sequence ID" value="KAJ6683479.1"/>
    <property type="molecule type" value="Genomic_DNA"/>
</dbReference>
<dbReference type="Proteomes" id="UP001151529">
    <property type="component" value="Chromosome 17"/>
</dbReference>
<evidence type="ECO:0000256" key="1">
    <source>
        <dbReference type="SAM" id="MobiDB-lite"/>
    </source>
</evidence>
<reference evidence="2" key="2">
    <citation type="journal article" date="2023" name="Int. J. Mol. Sci.">
        <title>De Novo Assembly and Annotation of 11 Diverse Shrub Willow (Salix) Genomes Reveals Novel Gene Organization in Sex-Linked Regions.</title>
        <authorList>
            <person name="Hyden B."/>
            <person name="Feng K."/>
            <person name="Yates T.B."/>
            <person name="Jawdy S."/>
            <person name="Cereghino C."/>
            <person name="Smart L.B."/>
            <person name="Muchero W."/>
        </authorList>
    </citation>
    <scope>NUCLEOTIDE SEQUENCE [LARGE SCALE GENOMIC DNA]</scope>
    <source>
        <tissue evidence="2">Shoot tip</tissue>
    </source>
</reference>
<dbReference type="OrthoDB" id="428895at2759"/>
<keyword evidence="3" id="KW-1185">Reference proteome</keyword>
<evidence type="ECO:0000313" key="3">
    <source>
        <dbReference type="Proteomes" id="UP001151529"/>
    </source>
</evidence>
<feature type="region of interest" description="Disordered" evidence="1">
    <location>
        <begin position="1"/>
        <end position="94"/>
    </location>
</feature>
<dbReference type="AlphaFoldDB" id="A0A9Q0SMR4"/>